<feature type="transmembrane region" description="Helical" evidence="1">
    <location>
        <begin position="110"/>
        <end position="130"/>
    </location>
</feature>
<evidence type="ECO:0000256" key="1">
    <source>
        <dbReference type="SAM" id="Phobius"/>
    </source>
</evidence>
<organism evidence="2 3">
    <name type="scientific">Pseudocercospora eumusae</name>
    <dbReference type="NCBI Taxonomy" id="321146"/>
    <lineage>
        <taxon>Eukaryota</taxon>
        <taxon>Fungi</taxon>
        <taxon>Dikarya</taxon>
        <taxon>Ascomycota</taxon>
        <taxon>Pezizomycotina</taxon>
        <taxon>Dothideomycetes</taxon>
        <taxon>Dothideomycetidae</taxon>
        <taxon>Mycosphaerellales</taxon>
        <taxon>Mycosphaerellaceae</taxon>
        <taxon>Pseudocercospora</taxon>
    </lineage>
</organism>
<dbReference type="InterPro" id="IPR052979">
    <property type="entry name" value="Adenylate-forming_domain"/>
</dbReference>
<feature type="transmembrane region" description="Helical" evidence="1">
    <location>
        <begin position="256"/>
        <end position="276"/>
    </location>
</feature>
<proteinExistence type="predicted"/>
<keyword evidence="1" id="KW-0472">Membrane</keyword>
<evidence type="ECO:0000313" key="3">
    <source>
        <dbReference type="Proteomes" id="UP000070133"/>
    </source>
</evidence>
<sequence length="371" mass="41972">MTLRHELLVNAVVSIVHVARLSWRITIRKRLAKVYCHAGIHSGCGASAAIWYIYFTILLGLQSTDHNRSLRIGNFMVTALLLLCLLAMVGLSHPWFRGHYHNIWELSHRYLGWTITALIWVQVVLLTALAEAPLPKALVRSPLLWMVVIVTCLLIYPWATMRKRTFVANQLSTHALRLEFDYRRSRTGHCIRLAQSPLVENHGFQKIPRGDGSKGFSVIISNARDWTKKIINSETRGNSIWVRGRLFLGVIEMPMLFSPLVVVATGSGIAPCLAFLQTHPDWPVRIVWSARSPEVTYGTEIMETILRADPHAIIIDTKETGRPNIPALMYAAYKEIQAEAILCVSTVKVTELVSYEMQARRVPIYVPIFDS</sequence>
<comment type="caution">
    <text evidence="2">The sequence shown here is derived from an EMBL/GenBank/DDBJ whole genome shotgun (WGS) entry which is preliminary data.</text>
</comment>
<feature type="transmembrane region" description="Helical" evidence="1">
    <location>
        <begin position="38"/>
        <end position="60"/>
    </location>
</feature>
<reference evidence="2 3" key="1">
    <citation type="submission" date="2015-07" db="EMBL/GenBank/DDBJ databases">
        <title>Comparative genomics of the Sigatoka disease complex on banana suggests a link between parallel evolutionary changes in Pseudocercospora fijiensis and Pseudocercospora eumusae and increased virulence on the banana host.</title>
        <authorList>
            <person name="Chang T.-C."/>
            <person name="Salvucci A."/>
            <person name="Crous P.W."/>
            <person name="Stergiopoulos I."/>
        </authorList>
    </citation>
    <scope>NUCLEOTIDE SEQUENCE [LARGE SCALE GENOMIC DNA]</scope>
    <source>
        <strain evidence="2 3">CBS 114824</strain>
    </source>
</reference>
<dbReference type="SUPFAM" id="SSF52343">
    <property type="entry name" value="Ferredoxin reductase-like, C-terminal NADP-linked domain"/>
    <property type="match status" value="1"/>
</dbReference>
<name>A0A139HU48_9PEZI</name>
<dbReference type="InterPro" id="IPR039261">
    <property type="entry name" value="FNR_nucleotide-bd"/>
</dbReference>
<dbReference type="PANTHER" id="PTHR33927:SF5">
    <property type="entry name" value="ENZYME, PUTATIVE (AFU_ORTHOLOGUE AFUA_8G01222)-RELATED"/>
    <property type="match status" value="1"/>
</dbReference>
<evidence type="ECO:0000313" key="2">
    <source>
        <dbReference type="EMBL" id="KXT05978.1"/>
    </source>
</evidence>
<keyword evidence="3" id="KW-1185">Reference proteome</keyword>
<dbReference type="OrthoDB" id="3142841at2759"/>
<feature type="transmembrane region" description="Helical" evidence="1">
    <location>
        <begin position="142"/>
        <end position="159"/>
    </location>
</feature>
<keyword evidence="1" id="KW-1133">Transmembrane helix</keyword>
<dbReference type="EMBL" id="LFZN01000009">
    <property type="protein sequence ID" value="KXT05978.1"/>
    <property type="molecule type" value="Genomic_DNA"/>
</dbReference>
<dbReference type="Proteomes" id="UP000070133">
    <property type="component" value="Unassembled WGS sequence"/>
</dbReference>
<protein>
    <recommendedName>
        <fullName evidence="4">Ferric oxidoreductase domain-containing protein</fullName>
    </recommendedName>
</protein>
<keyword evidence="1" id="KW-0812">Transmembrane</keyword>
<dbReference type="AlphaFoldDB" id="A0A139HU48"/>
<gene>
    <name evidence="2" type="ORF">AC578_304</name>
</gene>
<dbReference type="Gene3D" id="3.40.50.80">
    <property type="entry name" value="Nucleotide-binding domain of ferredoxin-NADP reductase (FNR) module"/>
    <property type="match status" value="1"/>
</dbReference>
<accession>A0A139HU48</accession>
<feature type="transmembrane region" description="Helical" evidence="1">
    <location>
        <begin position="72"/>
        <end position="90"/>
    </location>
</feature>
<dbReference type="PANTHER" id="PTHR33927">
    <property type="entry name" value="TRANSMEMBRANE PROTEIN"/>
    <property type="match status" value="1"/>
</dbReference>
<evidence type="ECO:0008006" key="4">
    <source>
        <dbReference type="Google" id="ProtNLM"/>
    </source>
</evidence>